<dbReference type="EMBL" id="JAOQIO010000094">
    <property type="protein sequence ID" value="MCU6795215.1"/>
    <property type="molecule type" value="Genomic_DNA"/>
</dbReference>
<feature type="compositionally biased region" description="Low complexity" evidence="1">
    <location>
        <begin position="229"/>
        <end position="251"/>
    </location>
</feature>
<feature type="region of interest" description="Disordered" evidence="1">
    <location>
        <begin position="222"/>
        <end position="251"/>
    </location>
</feature>
<feature type="compositionally biased region" description="Polar residues" evidence="1">
    <location>
        <begin position="128"/>
        <end position="146"/>
    </location>
</feature>
<protein>
    <recommendedName>
        <fullName evidence="4">Spore coat protein</fullName>
    </recommendedName>
</protein>
<feature type="compositionally biased region" description="Polar residues" evidence="1">
    <location>
        <begin position="157"/>
        <end position="167"/>
    </location>
</feature>
<reference evidence="2 3" key="1">
    <citation type="submission" date="2022-09" db="EMBL/GenBank/DDBJ databases">
        <authorList>
            <person name="Han X.L."/>
            <person name="Wang Q."/>
            <person name="Lu T."/>
        </authorList>
    </citation>
    <scope>NUCLEOTIDE SEQUENCE [LARGE SCALE GENOMIC DNA]</scope>
    <source>
        <strain evidence="2 3">WQ 127069</strain>
    </source>
</reference>
<accession>A0ABT2UKM6</accession>
<feature type="region of interest" description="Disordered" evidence="1">
    <location>
        <begin position="1"/>
        <end position="25"/>
    </location>
</feature>
<dbReference type="Proteomes" id="UP001652445">
    <property type="component" value="Unassembled WGS sequence"/>
</dbReference>
<comment type="caution">
    <text evidence="2">The sequence shown here is derived from an EMBL/GenBank/DDBJ whole genome shotgun (WGS) entry which is preliminary data.</text>
</comment>
<dbReference type="RefSeq" id="WP_262686254.1">
    <property type="nucleotide sequence ID" value="NZ_JAOQIO010000094.1"/>
</dbReference>
<feature type="region of interest" description="Disordered" evidence="1">
    <location>
        <begin position="128"/>
        <end position="207"/>
    </location>
</feature>
<sequence length="251" mass="28152">MYQNNQQNAYQNQFGSSNSGSQYRGMETKYQPIGNVQSQYNQSLGMGNSNNFQNSIPYNNQFANNQTQSQDAFHTANYRGNQQGHDAYLRSDSTQTAQSQFGMGTGYSNQASSYGNINNNALYGYQNQFSNQTQNPNSFHTASYMGNQPGHDAYLRSDSTQTAQSQYGIGASGMNSYNAGSSSQYGSNQQNQQNQNQQNQSYSQFQSPQSYYTANYRGNQQGHDAYLRSDSTQPSQSQYSQSNNSFSRYQF</sequence>
<evidence type="ECO:0000313" key="2">
    <source>
        <dbReference type="EMBL" id="MCU6795215.1"/>
    </source>
</evidence>
<evidence type="ECO:0008006" key="4">
    <source>
        <dbReference type="Google" id="ProtNLM"/>
    </source>
</evidence>
<feature type="compositionally biased region" description="Low complexity" evidence="1">
    <location>
        <begin position="1"/>
        <end position="22"/>
    </location>
</feature>
<evidence type="ECO:0000256" key="1">
    <source>
        <dbReference type="SAM" id="MobiDB-lite"/>
    </source>
</evidence>
<evidence type="ECO:0000313" key="3">
    <source>
        <dbReference type="Proteomes" id="UP001652445"/>
    </source>
</evidence>
<gene>
    <name evidence="2" type="ORF">OB236_24205</name>
</gene>
<name>A0ABT2UKM6_9BACL</name>
<feature type="compositionally biased region" description="Low complexity" evidence="1">
    <location>
        <begin position="175"/>
        <end position="207"/>
    </location>
</feature>
<proteinExistence type="predicted"/>
<keyword evidence="3" id="KW-1185">Reference proteome</keyword>
<organism evidence="2 3">
    <name type="scientific">Paenibacillus baimaensis</name>
    <dbReference type="NCBI Taxonomy" id="2982185"/>
    <lineage>
        <taxon>Bacteria</taxon>
        <taxon>Bacillati</taxon>
        <taxon>Bacillota</taxon>
        <taxon>Bacilli</taxon>
        <taxon>Bacillales</taxon>
        <taxon>Paenibacillaceae</taxon>
        <taxon>Paenibacillus</taxon>
    </lineage>
</organism>